<feature type="compositionally biased region" description="Basic and acidic residues" evidence="4">
    <location>
        <begin position="943"/>
        <end position="955"/>
    </location>
</feature>
<keyword evidence="3" id="KW-0175">Coiled coil</keyword>
<reference evidence="6" key="2">
    <citation type="journal article" date="2023" name="Microbiol Resour">
        <title>Decontamination and Annotation of the Draft Genome Sequence of the Oomycete Lagenidium giganteum ARSEF 373.</title>
        <authorList>
            <person name="Morgan W.R."/>
            <person name="Tartar A."/>
        </authorList>
    </citation>
    <scope>NUCLEOTIDE SEQUENCE</scope>
    <source>
        <strain evidence="6">ARSEF 373</strain>
    </source>
</reference>
<feature type="region of interest" description="Disordered" evidence="4">
    <location>
        <begin position="1"/>
        <end position="22"/>
    </location>
</feature>
<evidence type="ECO:0000313" key="6">
    <source>
        <dbReference type="EMBL" id="DAZ98409.1"/>
    </source>
</evidence>
<dbReference type="Pfam" id="PF07989">
    <property type="entry name" value="Cnn_1N"/>
    <property type="match status" value="1"/>
</dbReference>
<organism evidence="6 7">
    <name type="scientific">Lagenidium giganteum</name>
    <dbReference type="NCBI Taxonomy" id="4803"/>
    <lineage>
        <taxon>Eukaryota</taxon>
        <taxon>Sar</taxon>
        <taxon>Stramenopiles</taxon>
        <taxon>Oomycota</taxon>
        <taxon>Peronosporomycetes</taxon>
        <taxon>Pythiales</taxon>
        <taxon>Pythiaceae</taxon>
    </lineage>
</organism>
<feature type="coiled-coil region" evidence="3">
    <location>
        <begin position="645"/>
        <end position="739"/>
    </location>
</feature>
<accession>A0AAV2YYA0</accession>
<evidence type="ECO:0000259" key="5">
    <source>
        <dbReference type="Pfam" id="PF07989"/>
    </source>
</evidence>
<feature type="coiled-coil region" evidence="3">
    <location>
        <begin position="588"/>
        <end position="615"/>
    </location>
</feature>
<gene>
    <name evidence="6" type="ORF">N0F65_000123</name>
</gene>
<reference evidence="6" key="1">
    <citation type="submission" date="2022-11" db="EMBL/GenBank/DDBJ databases">
        <authorList>
            <person name="Morgan W.R."/>
            <person name="Tartar A."/>
        </authorList>
    </citation>
    <scope>NUCLEOTIDE SEQUENCE</scope>
    <source>
        <strain evidence="6">ARSEF 373</strain>
    </source>
</reference>
<dbReference type="Proteomes" id="UP001146120">
    <property type="component" value="Unassembled WGS sequence"/>
</dbReference>
<feature type="coiled-coil region" evidence="3">
    <location>
        <begin position="488"/>
        <end position="543"/>
    </location>
</feature>
<dbReference type="EMBL" id="DAKRPA010000107">
    <property type="protein sequence ID" value="DAZ98409.1"/>
    <property type="molecule type" value="Genomic_DNA"/>
</dbReference>
<evidence type="ECO:0000256" key="4">
    <source>
        <dbReference type="SAM" id="MobiDB-lite"/>
    </source>
</evidence>
<dbReference type="GO" id="GO:0005815">
    <property type="term" value="C:microtubule organizing center"/>
    <property type="evidence" value="ECO:0007669"/>
    <property type="project" value="InterPro"/>
</dbReference>
<feature type="domain" description="Centrosomin N-terminal motif 1" evidence="5">
    <location>
        <begin position="25"/>
        <end position="91"/>
    </location>
</feature>
<dbReference type="AlphaFoldDB" id="A0AAV2YYA0"/>
<feature type="coiled-coil region" evidence="3">
    <location>
        <begin position="354"/>
        <end position="459"/>
    </location>
</feature>
<evidence type="ECO:0000256" key="3">
    <source>
        <dbReference type="SAM" id="Coils"/>
    </source>
</evidence>
<keyword evidence="2" id="KW-0963">Cytoplasm</keyword>
<comment type="subcellular location">
    <subcellularLocation>
        <location evidence="1">Cytoplasm</location>
    </subcellularLocation>
</comment>
<evidence type="ECO:0000256" key="2">
    <source>
        <dbReference type="ARBA" id="ARBA00022490"/>
    </source>
</evidence>
<dbReference type="Gene3D" id="1.10.287.1490">
    <property type="match status" value="1"/>
</dbReference>
<keyword evidence="7" id="KW-1185">Reference proteome</keyword>
<feature type="region of interest" description="Disordered" evidence="4">
    <location>
        <begin position="907"/>
        <end position="955"/>
    </location>
</feature>
<evidence type="ECO:0000256" key="1">
    <source>
        <dbReference type="ARBA" id="ARBA00004496"/>
    </source>
</evidence>
<proteinExistence type="predicted"/>
<evidence type="ECO:0000313" key="7">
    <source>
        <dbReference type="Proteomes" id="UP001146120"/>
    </source>
</evidence>
<comment type="caution">
    <text evidence="6">The sequence shown here is derived from an EMBL/GenBank/DDBJ whole genome shotgun (WGS) entry which is preliminary data.</text>
</comment>
<dbReference type="GO" id="GO:0005737">
    <property type="term" value="C:cytoplasm"/>
    <property type="evidence" value="ECO:0007669"/>
    <property type="project" value="UniProtKB-SubCell"/>
</dbReference>
<feature type="coiled-coil region" evidence="3">
    <location>
        <begin position="217"/>
        <end position="273"/>
    </location>
</feature>
<name>A0AAV2YYA0_9STRA</name>
<dbReference type="InterPro" id="IPR012943">
    <property type="entry name" value="Cnn_1N"/>
</dbReference>
<protein>
    <recommendedName>
        <fullName evidence="5">Centrosomin N-terminal motif 1 domain-containing protein</fullName>
    </recommendedName>
</protein>
<feature type="coiled-coil region" evidence="3">
    <location>
        <begin position="119"/>
        <end position="188"/>
    </location>
</feature>
<feature type="compositionally biased region" description="Polar residues" evidence="4">
    <location>
        <begin position="1"/>
        <end position="21"/>
    </location>
</feature>
<sequence length="978" mass="113830">MQSPFDATSPSMSPGSGQATSKMLLREQNEERDRLLTENFNMKMRINYLEEKLNQLNQGTPFGTEDQEQEIFHLRAAIKEKEAILHDRNAALERAGQVLADMHRQLLEARAKLATMSETQLDRAVVDELKQELKRMQEEHAKYRERCRDLENELVAQQDSAASKEAMIQDIQDRYERANKESAQLKQAATQFESFKTQAVMEMKRLESAARLQAQEADGWRERCEKSMHEKDALEARFQDRMKRAEANWMEQFDKAQRECERYRSELTRVMSDHERERFEKDRAAMEASSAKMDQTKLQTDVERLSSELERVVGEAEALRLQNVKLTATCDHQNETIEQLRNIEREAFELRKTTTEQSITNNSLQAKLRNLEEETERFRNQAKSMMSQSMRVSDDRLSKLEKEKLAAEEENQRLRHEGARLQNDLIVLERKYSACHEELIEESARLKEFRERLADCESTLFRKSAMVDQLQGQLAEVTNSTLSETTRLRREADQSTRAMEEIDKLKAKLNHEQRQSSELKFQLDQLGGEKAAVEEELAQGKSELLQMMGGLDLRALGSDAVSRSITRLVREAINELKMKLQAHTTELETQWQQQVSLLEAQITRLETRLHACQSELGGLKLASGRSQQSIQEIERNWSIRYEKMRMQLDNDLRVAEQALRDERTKSAKAESKLTQAMIELEALTHAKNGSMAELEKDYREVQESNRLLFSEIQERRRSAEKARKQYMKAVAENKDLIAAVDYYRSLIVDQEKEIDYYKGCMNKYTEKLGKRNSLAEVKQKMLEQVEQTQYMINATYKRWKESPFGSSMNGSASNVDASMIVQLDEYIGKMEVLTDQWKELVHQCQELHARYSEAWAASAHTTNGRERPGWADLVERKCDRLIADAKQQSEVLRGVTEDVLHLLTEERSRVRRKQQHQQQSDKDNRVARHPSSSRSSFDNIKALNRDTYRTMPDESFPLHRIGEELKEIERRMKASQQE</sequence>